<accession>A0A1H8ZL89</accession>
<protein>
    <submittedName>
        <fullName evidence="4">LysM domain-containing protein</fullName>
    </submittedName>
</protein>
<keyword evidence="2" id="KW-0812">Transmembrane</keyword>
<keyword evidence="5" id="KW-1185">Reference proteome</keyword>
<feature type="region of interest" description="Disordered" evidence="1">
    <location>
        <begin position="1"/>
        <end position="56"/>
    </location>
</feature>
<dbReference type="Gene3D" id="3.10.350.10">
    <property type="entry name" value="LysM domain"/>
    <property type="match status" value="1"/>
</dbReference>
<dbReference type="OrthoDB" id="2152150at2"/>
<feature type="domain" description="LysM" evidence="3">
    <location>
        <begin position="166"/>
        <end position="210"/>
    </location>
</feature>
<dbReference type="STRING" id="89093.SAMN04488558_101270"/>
<feature type="transmembrane region" description="Helical" evidence="2">
    <location>
        <begin position="65"/>
        <end position="84"/>
    </location>
</feature>
<dbReference type="SMART" id="SM00257">
    <property type="entry name" value="LysM"/>
    <property type="match status" value="1"/>
</dbReference>
<feature type="region of interest" description="Disordered" evidence="1">
    <location>
        <begin position="97"/>
        <end position="168"/>
    </location>
</feature>
<evidence type="ECO:0000313" key="4">
    <source>
        <dbReference type="EMBL" id="SEP65134.1"/>
    </source>
</evidence>
<dbReference type="Proteomes" id="UP000198833">
    <property type="component" value="Unassembled WGS sequence"/>
</dbReference>
<feature type="compositionally biased region" description="Basic and acidic residues" evidence="1">
    <location>
        <begin position="111"/>
        <end position="127"/>
    </location>
</feature>
<keyword evidence="2" id="KW-1133">Transmembrane helix</keyword>
<proteinExistence type="predicted"/>
<reference evidence="4 5" key="1">
    <citation type="submission" date="2016-10" db="EMBL/GenBank/DDBJ databases">
        <authorList>
            <person name="de Groot N.N."/>
        </authorList>
    </citation>
    <scope>NUCLEOTIDE SEQUENCE [LARGE SCALE GENOMIC DNA]</scope>
    <source>
        <strain evidence="4 5">DSM 15695</strain>
    </source>
</reference>
<organism evidence="4 5">
    <name type="scientific">Ignavigranum ruoffiae</name>
    <dbReference type="NCBI Taxonomy" id="89093"/>
    <lineage>
        <taxon>Bacteria</taxon>
        <taxon>Bacillati</taxon>
        <taxon>Bacillota</taxon>
        <taxon>Bacilli</taxon>
        <taxon>Lactobacillales</taxon>
        <taxon>Aerococcaceae</taxon>
        <taxon>Ignavigranum</taxon>
    </lineage>
</organism>
<dbReference type="RefSeq" id="WP_092570002.1">
    <property type="nucleotide sequence ID" value="NZ_CALUDV010000002.1"/>
</dbReference>
<evidence type="ECO:0000256" key="2">
    <source>
        <dbReference type="SAM" id="Phobius"/>
    </source>
</evidence>
<dbReference type="AlphaFoldDB" id="A0A1H8ZL89"/>
<dbReference type="InterPro" id="IPR036779">
    <property type="entry name" value="LysM_dom_sf"/>
</dbReference>
<sequence length="211" mass="23636">MSREHDHEMNNSSSEMGEERNIPHSKKTAKPWNSRFSENENLKNRQYSRAARNQPVKEASKLSQILLLMITLLVLIPFILFGIIQMQRNNKEITSRTTNEIMISRNESMSEESKSSETTQESKKESTEQTTEANVSSEEIQETTAAPAPEPQPTPEPTPEPQQGGTVHTVSAGESWWAIARIYGVDPYELAAYNGSTIDSALYPGLTVQIP</sequence>
<feature type="compositionally biased region" description="Pro residues" evidence="1">
    <location>
        <begin position="148"/>
        <end position="160"/>
    </location>
</feature>
<evidence type="ECO:0000313" key="5">
    <source>
        <dbReference type="Proteomes" id="UP000198833"/>
    </source>
</evidence>
<dbReference type="SUPFAM" id="SSF54106">
    <property type="entry name" value="LysM domain"/>
    <property type="match status" value="1"/>
</dbReference>
<gene>
    <name evidence="4" type="ORF">SAMN04488558_101270</name>
</gene>
<dbReference type="Pfam" id="PF01476">
    <property type="entry name" value="LysM"/>
    <property type="match status" value="1"/>
</dbReference>
<dbReference type="EMBL" id="FOEN01000001">
    <property type="protein sequence ID" value="SEP65134.1"/>
    <property type="molecule type" value="Genomic_DNA"/>
</dbReference>
<evidence type="ECO:0000256" key="1">
    <source>
        <dbReference type="SAM" id="MobiDB-lite"/>
    </source>
</evidence>
<name>A0A1H8ZL89_9LACT</name>
<keyword evidence="2" id="KW-0472">Membrane</keyword>
<dbReference type="PROSITE" id="PS51782">
    <property type="entry name" value="LYSM"/>
    <property type="match status" value="1"/>
</dbReference>
<dbReference type="InterPro" id="IPR018392">
    <property type="entry name" value="LysM"/>
</dbReference>
<dbReference type="CDD" id="cd00118">
    <property type="entry name" value="LysM"/>
    <property type="match status" value="1"/>
</dbReference>
<evidence type="ECO:0000259" key="3">
    <source>
        <dbReference type="PROSITE" id="PS51782"/>
    </source>
</evidence>